<dbReference type="Proteomes" id="UP000239494">
    <property type="component" value="Unassembled WGS sequence"/>
</dbReference>
<feature type="transmembrane region" description="Helical" evidence="1">
    <location>
        <begin position="92"/>
        <end position="111"/>
    </location>
</feature>
<proteinExistence type="predicted"/>
<organism evidence="2 3">
    <name type="scientific">Umezawaea tangerina</name>
    <dbReference type="NCBI Taxonomy" id="84725"/>
    <lineage>
        <taxon>Bacteria</taxon>
        <taxon>Bacillati</taxon>
        <taxon>Actinomycetota</taxon>
        <taxon>Actinomycetes</taxon>
        <taxon>Pseudonocardiales</taxon>
        <taxon>Pseudonocardiaceae</taxon>
        <taxon>Umezawaea</taxon>
    </lineage>
</organism>
<evidence type="ECO:0000256" key="1">
    <source>
        <dbReference type="SAM" id="Phobius"/>
    </source>
</evidence>
<protein>
    <submittedName>
        <fullName evidence="2">Uncharacterized protein</fullName>
    </submittedName>
</protein>
<sequence length="178" mass="19082">MTPHQGEVRPNTFAAPPLAAHELSPASATRPKEIDTSVLFWVGAIVLGLFSVVLSFLVIDQAALDEVRTKALAENPSITAEQYDATLNTVKFVGAGLLVVVYGLWLMFVLFMRSGKNWARILLAVLSGLWLVTTLLGIGGAGGIGIVLDVIQIALVVGAVYFMFRPNANAYFAPRRVG</sequence>
<reference evidence="2 3" key="1">
    <citation type="submission" date="2018-03" db="EMBL/GenBank/DDBJ databases">
        <title>Genomic Encyclopedia of Archaeal and Bacterial Type Strains, Phase II (KMG-II): from individual species to whole genera.</title>
        <authorList>
            <person name="Goeker M."/>
        </authorList>
    </citation>
    <scope>NUCLEOTIDE SEQUENCE [LARGE SCALE GENOMIC DNA]</scope>
    <source>
        <strain evidence="2 3">DSM 44720</strain>
    </source>
</reference>
<keyword evidence="1" id="KW-0472">Membrane</keyword>
<dbReference type="RefSeq" id="WP_106187004.1">
    <property type="nucleotide sequence ID" value="NZ_PVTF01000003.1"/>
</dbReference>
<keyword evidence="1" id="KW-1133">Transmembrane helix</keyword>
<feature type="transmembrane region" description="Helical" evidence="1">
    <location>
        <begin position="144"/>
        <end position="164"/>
    </location>
</feature>
<keyword evidence="3" id="KW-1185">Reference proteome</keyword>
<keyword evidence="1" id="KW-0812">Transmembrane</keyword>
<feature type="transmembrane region" description="Helical" evidence="1">
    <location>
        <begin position="38"/>
        <end position="59"/>
    </location>
</feature>
<name>A0A2T0TCN1_9PSEU</name>
<dbReference type="OrthoDB" id="3831145at2"/>
<dbReference type="EMBL" id="PVTF01000003">
    <property type="protein sequence ID" value="PRY43420.1"/>
    <property type="molecule type" value="Genomic_DNA"/>
</dbReference>
<gene>
    <name evidence="2" type="ORF">CLV43_103163</name>
</gene>
<dbReference type="AlphaFoldDB" id="A0A2T0TCN1"/>
<feature type="transmembrane region" description="Helical" evidence="1">
    <location>
        <begin position="118"/>
        <end position="138"/>
    </location>
</feature>
<evidence type="ECO:0000313" key="3">
    <source>
        <dbReference type="Proteomes" id="UP000239494"/>
    </source>
</evidence>
<evidence type="ECO:0000313" key="2">
    <source>
        <dbReference type="EMBL" id="PRY43420.1"/>
    </source>
</evidence>
<comment type="caution">
    <text evidence="2">The sequence shown here is derived from an EMBL/GenBank/DDBJ whole genome shotgun (WGS) entry which is preliminary data.</text>
</comment>
<accession>A0A2T0TCN1</accession>